<dbReference type="Gene3D" id="3.90.105.20">
    <property type="match status" value="1"/>
</dbReference>
<dbReference type="Pfam" id="PF00466">
    <property type="entry name" value="Ribosomal_L10"/>
    <property type="match status" value="1"/>
</dbReference>
<sequence length="245" mass="27781">MPRSKRARVVHESKTTKKDHKEQTRRLYANIRECLEEYDHMFVFAVDNMRNTYLKDVRTEFADSRLFFGKTKVMAVALGNNPETEAAPNVHRLTPYLTGAVGLLFTSRPAESVINYFENFRPMDFARAGTEATRSFTIPNGLVYSRAGDVPSEQDEPISHTMEPALRKLGVPTRLVKGKVMLELTDDQEGYQVCKEGETLDSRQTSLLKMFGVTSSEFKVDLKAQWSRSTGEIKVLDQSGMEVDV</sequence>
<dbReference type="PANTHER" id="PTHR45841:SF1">
    <property type="entry name" value="MRNA TURNOVER PROTEIN 4 HOMOLOG"/>
    <property type="match status" value="1"/>
</dbReference>
<evidence type="ECO:0000256" key="5">
    <source>
        <dbReference type="ARBA" id="ARBA00023242"/>
    </source>
</evidence>
<dbReference type="OrthoDB" id="10262308at2759"/>
<feature type="compositionally biased region" description="Basic and acidic residues" evidence="7">
    <location>
        <begin position="9"/>
        <end position="22"/>
    </location>
</feature>
<dbReference type="FunFam" id="3.30.70.1730:FF:000005">
    <property type="entry name" value="Ribosome assembly factor mrt4"/>
    <property type="match status" value="1"/>
</dbReference>
<comment type="function">
    <text evidence="1 6">Component of the ribosome assembly machinery. Nuclear paralog of the ribosomal protein P0, it binds pre-60S subunits at an early stage of assembly in the nucleolus, and is replaced by P0 in cytoplasmic pre-60S subunits and mature 80S ribosomes.</text>
</comment>
<gene>
    <name evidence="9" type="ORF">PENDEC_c009G06665</name>
</gene>
<dbReference type="InterPro" id="IPR001790">
    <property type="entry name" value="Ribosomal_uL10"/>
</dbReference>
<evidence type="ECO:0000256" key="7">
    <source>
        <dbReference type="SAM" id="MobiDB-lite"/>
    </source>
</evidence>
<keyword evidence="4 6" id="KW-0963">Cytoplasm</keyword>
<dbReference type="GO" id="GO:0003723">
    <property type="term" value="F:RNA binding"/>
    <property type="evidence" value="ECO:0007669"/>
    <property type="project" value="TreeGrafter"/>
</dbReference>
<dbReference type="Pfam" id="PF17777">
    <property type="entry name" value="RL10P_insert"/>
    <property type="match status" value="1"/>
</dbReference>
<evidence type="ECO:0000256" key="2">
    <source>
        <dbReference type="ARBA" id="ARBA00008889"/>
    </source>
</evidence>
<protein>
    <recommendedName>
        <fullName evidence="6">Ribosome assembly factor mrt4</fullName>
    </recommendedName>
</protein>
<dbReference type="InterPro" id="IPR033867">
    <property type="entry name" value="Mrt4"/>
</dbReference>
<evidence type="ECO:0000256" key="4">
    <source>
        <dbReference type="ARBA" id="ARBA00022490"/>
    </source>
</evidence>
<dbReference type="InterPro" id="IPR043141">
    <property type="entry name" value="Ribosomal_uL10-like_sf"/>
</dbReference>
<dbReference type="FunFam" id="3.90.105.20:FF:000003">
    <property type="entry name" value="Ribosome assembly factor mrt4"/>
    <property type="match status" value="1"/>
</dbReference>
<dbReference type="InterPro" id="IPR051742">
    <property type="entry name" value="Ribosome_Assembly_uL10"/>
</dbReference>
<evidence type="ECO:0000256" key="1">
    <source>
        <dbReference type="ARBA" id="ARBA00004046"/>
    </source>
</evidence>
<reference evidence="10" key="1">
    <citation type="journal article" date="2017" name="Nat. Microbiol.">
        <title>Global analysis of biosynthetic gene clusters reveals vast potential of secondary metabolite production in Penicillium species.</title>
        <authorList>
            <person name="Nielsen J.C."/>
            <person name="Grijseels S."/>
            <person name="Prigent S."/>
            <person name="Ji B."/>
            <person name="Dainat J."/>
            <person name="Nielsen K.F."/>
            <person name="Frisvad J.C."/>
            <person name="Workman M."/>
            <person name="Nielsen J."/>
        </authorList>
    </citation>
    <scope>NUCLEOTIDE SEQUENCE [LARGE SCALE GENOMIC DNA]</scope>
    <source>
        <strain evidence="10">IBT 11843</strain>
    </source>
</reference>
<evidence type="ECO:0000256" key="6">
    <source>
        <dbReference type="RuleBase" id="RU364039"/>
    </source>
</evidence>
<evidence type="ECO:0000259" key="8">
    <source>
        <dbReference type="Pfam" id="PF17777"/>
    </source>
</evidence>
<dbReference type="GO" id="GO:0000027">
    <property type="term" value="P:ribosomal large subunit assembly"/>
    <property type="evidence" value="ECO:0007669"/>
    <property type="project" value="InterPro"/>
</dbReference>
<dbReference type="GO" id="GO:0000956">
    <property type="term" value="P:nuclear-transcribed mRNA catabolic process"/>
    <property type="evidence" value="ECO:0007669"/>
    <property type="project" value="TreeGrafter"/>
</dbReference>
<dbReference type="STRING" id="69771.A0A1V6PDQ1"/>
<feature type="domain" description="Large ribosomal subunit protein uL10-like insertion" evidence="8">
    <location>
        <begin position="126"/>
        <end position="213"/>
    </location>
</feature>
<evidence type="ECO:0000313" key="9">
    <source>
        <dbReference type="EMBL" id="OQD74923.1"/>
    </source>
</evidence>
<dbReference type="OMA" id="LEWAENY"/>
<dbReference type="InterPro" id="IPR040637">
    <property type="entry name" value="Ribosomal_uL10-like_insert"/>
</dbReference>
<dbReference type="EMBL" id="MDYL01000009">
    <property type="protein sequence ID" value="OQD74923.1"/>
    <property type="molecule type" value="Genomic_DNA"/>
</dbReference>
<comment type="subunit">
    <text evidence="3 6">Associates with the pre-60S ribosomal particle.</text>
</comment>
<dbReference type="GO" id="GO:0030687">
    <property type="term" value="C:preribosome, large subunit precursor"/>
    <property type="evidence" value="ECO:0007669"/>
    <property type="project" value="TreeGrafter"/>
</dbReference>
<proteinExistence type="inferred from homology"/>
<dbReference type="GO" id="GO:0005737">
    <property type="term" value="C:cytoplasm"/>
    <property type="evidence" value="ECO:0007669"/>
    <property type="project" value="UniProtKB-SubCell"/>
</dbReference>
<keyword evidence="6" id="KW-0690">Ribosome biogenesis</keyword>
<dbReference type="GO" id="GO:0005730">
    <property type="term" value="C:nucleolus"/>
    <property type="evidence" value="ECO:0007669"/>
    <property type="project" value="UniProtKB-SubCell"/>
</dbReference>
<dbReference type="Gene3D" id="3.30.70.1730">
    <property type="match status" value="1"/>
</dbReference>
<keyword evidence="5 6" id="KW-0539">Nucleus</keyword>
<dbReference type="InterPro" id="IPR043164">
    <property type="entry name" value="Ribosomal_uL10-like_insert_sf"/>
</dbReference>
<dbReference type="SUPFAM" id="SSF160369">
    <property type="entry name" value="Ribosomal protein L10-like"/>
    <property type="match status" value="1"/>
</dbReference>
<comment type="similarity">
    <text evidence="2 6">Belongs to the universal ribosomal protein uL10 family.</text>
</comment>
<accession>A0A1V6PDQ1</accession>
<comment type="subcellular location">
    <subcellularLocation>
        <location evidence="6">Cytoplasm</location>
    </subcellularLocation>
    <subcellularLocation>
        <location evidence="6">Nucleus</location>
        <location evidence="6">Nucleolus</location>
    </subcellularLocation>
</comment>
<evidence type="ECO:0000256" key="3">
    <source>
        <dbReference type="ARBA" id="ARBA00011117"/>
    </source>
</evidence>
<dbReference type="GO" id="GO:0006364">
    <property type="term" value="P:rRNA processing"/>
    <property type="evidence" value="ECO:0007669"/>
    <property type="project" value="TreeGrafter"/>
</dbReference>
<dbReference type="PANTHER" id="PTHR45841">
    <property type="entry name" value="MRNA TURNOVER PROTEIN 4 MRTO4"/>
    <property type="match status" value="1"/>
</dbReference>
<dbReference type="CDD" id="cd05796">
    <property type="entry name" value="Ribosomal_P0_like"/>
    <property type="match status" value="1"/>
</dbReference>
<dbReference type="AlphaFoldDB" id="A0A1V6PDQ1"/>
<feature type="region of interest" description="Disordered" evidence="7">
    <location>
        <begin position="1"/>
        <end position="22"/>
    </location>
</feature>
<comment type="caution">
    <text evidence="9">The sequence shown here is derived from an EMBL/GenBank/DDBJ whole genome shotgun (WGS) entry which is preliminary data.</text>
</comment>
<dbReference type="Proteomes" id="UP000191522">
    <property type="component" value="Unassembled WGS sequence"/>
</dbReference>
<evidence type="ECO:0000313" key="10">
    <source>
        <dbReference type="Proteomes" id="UP000191522"/>
    </source>
</evidence>
<organism evidence="9 10">
    <name type="scientific">Penicillium decumbens</name>
    <dbReference type="NCBI Taxonomy" id="69771"/>
    <lineage>
        <taxon>Eukaryota</taxon>
        <taxon>Fungi</taxon>
        <taxon>Dikarya</taxon>
        <taxon>Ascomycota</taxon>
        <taxon>Pezizomycotina</taxon>
        <taxon>Eurotiomycetes</taxon>
        <taxon>Eurotiomycetidae</taxon>
        <taxon>Eurotiales</taxon>
        <taxon>Aspergillaceae</taxon>
        <taxon>Penicillium</taxon>
    </lineage>
</organism>
<keyword evidence="10" id="KW-1185">Reference proteome</keyword>
<name>A0A1V6PDQ1_PENDC</name>